<keyword evidence="4" id="KW-1185">Reference proteome</keyword>
<dbReference type="Gene3D" id="1.40.20.10">
    <property type="entry name" value="CHAD domain"/>
    <property type="match status" value="1"/>
</dbReference>
<dbReference type="InterPro" id="IPR038186">
    <property type="entry name" value="CHAD_dom_sf"/>
</dbReference>
<dbReference type="AlphaFoldDB" id="A0A1G7P809"/>
<dbReference type="InterPro" id="IPR007899">
    <property type="entry name" value="CHAD_dom"/>
</dbReference>
<dbReference type="GO" id="GO:0046872">
    <property type="term" value="F:metal ion binding"/>
    <property type="evidence" value="ECO:0007669"/>
    <property type="project" value="TreeGrafter"/>
</dbReference>
<dbReference type="PROSITE" id="PS51707">
    <property type="entry name" value="CYTH"/>
    <property type="match status" value="1"/>
</dbReference>
<dbReference type="STRING" id="1082479.SAMN05216241_102469"/>
<dbReference type="Gene3D" id="2.40.320.10">
    <property type="entry name" value="Hypothetical Protein Pfu-838710-001"/>
    <property type="match status" value="1"/>
</dbReference>
<dbReference type="Proteomes" id="UP000199415">
    <property type="component" value="Unassembled WGS sequence"/>
</dbReference>
<dbReference type="EMBL" id="FNCE01000002">
    <property type="protein sequence ID" value="SDF82442.1"/>
    <property type="molecule type" value="Genomic_DNA"/>
</dbReference>
<dbReference type="InterPro" id="IPR039013">
    <property type="entry name" value="YgiF"/>
</dbReference>
<dbReference type="SMART" id="SM01118">
    <property type="entry name" value="CYTH"/>
    <property type="match status" value="1"/>
</dbReference>
<protein>
    <submittedName>
        <fullName evidence="3">Inorganic triphosphatase YgiF, contains CYTH and CHAD domains</fullName>
    </submittedName>
</protein>
<dbReference type="SUPFAM" id="SSF55154">
    <property type="entry name" value="CYTH-like phosphatases"/>
    <property type="match status" value="1"/>
</dbReference>
<accession>A0A1G7P809</accession>
<dbReference type="SMART" id="SM00880">
    <property type="entry name" value="CHAD"/>
    <property type="match status" value="1"/>
</dbReference>
<gene>
    <name evidence="3" type="ORF">SAMN05216241_102469</name>
</gene>
<dbReference type="InterPro" id="IPR023577">
    <property type="entry name" value="CYTH_domain"/>
</dbReference>
<dbReference type="InterPro" id="IPR033469">
    <property type="entry name" value="CYTH-like_dom_sf"/>
</dbReference>
<dbReference type="CDD" id="cd07756">
    <property type="entry name" value="CYTH-like_Pase_CHAD"/>
    <property type="match status" value="1"/>
</dbReference>
<dbReference type="PANTHER" id="PTHR39569:SF1">
    <property type="entry name" value="INORGANIC TRIPHOSPHATASE"/>
    <property type="match status" value="1"/>
</dbReference>
<proteinExistence type="predicted"/>
<dbReference type="PANTHER" id="PTHR39569">
    <property type="entry name" value="INORGANIC TRIPHOSPHATASE"/>
    <property type="match status" value="1"/>
</dbReference>
<dbReference type="Pfam" id="PF05235">
    <property type="entry name" value="CHAD"/>
    <property type="match status" value="1"/>
</dbReference>
<sequence length="535" mass="57857">MTDAPGSRCFIGMTDELELKLALTPADAARVPHLGLIRGLRCGEARSRHLISTYYDTPDLALRRSGMALRIRHDGDGYVQTLKAPAAAKGKHGGLQHMREAETRLSEPVPDLSHLDADLRGFFAADGVGAALRPVFTTTIERTEIPLAVRGGTIELALDQGEVAANGATVPLSEVEFELKAGAPDALHQAARMLTGHVDARLQTRSKAARGYDLFTGDVPAPVKAPKPALTPGMTVAEAFERHAAACLHQIRANIEAVVAGDDPEGVHKLRVGLRRLRAMLDAFEPAIDPGRYAWLRSELRWFQQELGPAREWDVFIAETLAPLRAHVSANGALDEFAATAETLRGEAYARARAAVATGRATGTLLALEAWLGTGAWRPAARGNDVGAADVTAYARETLDTRWKKLRKLGRKHDRLDAAKLHRLRIRGKKLRYTGEAFASLFRAKHTEPCLNRVEALQETLGSLNDAATAERLLAEAHPRLAAASEDGLRTADAATAAVRGWLAAQVDRDTRQLGAAWAAVADAPKFWRKKPAKA</sequence>
<dbReference type="GO" id="GO:0050355">
    <property type="term" value="F:inorganic triphosphate phosphatase activity"/>
    <property type="evidence" value="ECO:0007669"/>
    <property type="project" value="InterPro"/>
</dbReference>
<dbReference type="PROSITE" id="PS51708">
    <property type="entry name" value="CHAD"/>
    <property type="match status" value="1"/>
</dbReference>
<evidence type="ECO:0000259" key="1">
    <source>
        <dbReference type="PROSITE" id="PS51707"/>
    </source>
</evidence>
<name>A0A1G7P809_9PROT</name>
<feature type="domain" description="CHAD" evidence="2">
    <location>
        <begin position="233"/>
        <end position="533"/>
    </location>
</feature>
<evidence type="ECO:0000259" key="2">
    <source>
        <dbReference type="PROSITE" id="PS51708"/>
    </source>
</evidence>
<dbReference type="Pfam" id="PF01928">
    <property type="entry name" value="CYTH"/>
    <property type="match status" value="1"/>
</dbReference>
<evidence type="ECO:0000313" key="4">
    <source>
        <dbReference type="Proteomes" id="UP000199415"/>
    </source>
</evidence>
<evidence type="ECO:0000313" key="3">
    <source>
        <dbReference type="EMBL" id="SDF82442.1"/>
    </source>
</evidence>
<reference evidence="3 4" key="1">
    <citation type="submission" date="2016-10" db="EMBL/GenBank/DDBJ databases">
        <authorList>
            <person name="de Groot N.N."/>
        </authorList>
    </citation>
    <scope>NUCLEOTIDE SEQUENCE [LARGE SCALE GENOMIC DNA]</scope>
    <source>
        <strain evidence="3 4">DSM 25584</strain>
    </source>
</reference>
<feature type="domain" description="CYTH" evidence="1">
    <location>
        <begin position="14"/>
        <end position="218"/>
    </location>
</feature>
<organism evidence="3 4">
    <name type="scientific">Limimonas halophila</name>
    <dbReference type="NCBI Taxonomy" id="1082479"/>
    <lineage>
        <taxon>Bacteria</taxon>
        <taxon>Pseudomonadati</taxon>
        <taxon>Pseudomonadota</taxon>
        <taxon>Alphaproteobacteria</taxon>
        <taxon>Rhodospirillales</taxon>
        <taxon>Rhodovibrionaceae</taxon>
        <taxon>Limimonas</taxon>
    </lineage>
</organism>